<dbReference type="Gene3D" id="1.10.490.10">
    <property type="entry name" value="Globins"/>
    <property type="match status" value="1"/>
</dbReference>
<dbReference type="Pfam" id="PF00042">
    <property type="entry name" value="Globin"/>
    <property type="match status" value="1"/>
</dbReference>
<evidence type="ECO:0000256" key="2">
    <source>
        <dbReference type="ARBA" id="ARBA00022621"/>
    </source>
</evidence>
<dbReference type="GO" id="GO:0071949">
    <property type="term" value="F:FAD binding"/>
    <property type="evidence" value="ECO:0007669"/>
    <property type="project" value="TreeGrafter"/>
</dbReference>
<dbReference type="CDD" id="cd12131">
    <property type="entry name" value="HGbI-like"/>
    <property type="match status" value="1"/>
</dbReference>
<evidence type="ECO:0000256" key="1">
    <source>
        <dbReference type="ARBA" id="ARBA00022617"/>
    </source>
</evidence>
<keyword evidence="8" id="KW-1185">Reference proteome</keyword>
<dbReference type="GO" id="GO:0005344">
    <property type="term" value="F:oxygen carrier activity"/>
    <property type="evidence" value="ECO:0007669"/>
    <property type="project" value="UniProtKB-KW"/>
</dbReference>
<reference evidence="7" key="2">
    <citation type="submission" date="2023-01" db="EMBL/GenBank/DDBJ databases">
        <authorList>
            <person name="Sun Q."/>
            <person name="Evtushenko L."/>
        </authorList>
    </citation>
    <scope>NUCLEOTIDE SEQUENCE</scope>
    <source>
        <strain evidence="7">VKM B-2789</strain>
    </source>
</reference>
<accession>A0A9W6NAD4</accession>
<dbReference type="AlphaFoldDB" id="A0A9W6NAD4"/>
<dbReference type="EMBL" id="BSFM01000006">
    <property type="protein sequence ID" value="GLK83427.1"/>
    <property type="molecule type" value="Genomic_DNA"/>
</dbReference>
<sequence>MTPDAIALLRESFAKVRPISDQAAALFYGRLFEIAPEVRPLFKGDMAEQGRKLMATLSVVVSGIDDLPALLPAVRRLGARHAGMGVTAEHFAPVGAALIWTLDQGLGEDFTPPVRTAWTEAYQLLAGVMIAAMEQAAPADEGSFGRIAGVAAS</sequence>
<protein>
    <submittedName>
        <fullName evidence="7">Hemoglobin</fullName>
    </submittedName>
</protein>
<name>A0A9W6NAD4_9HYPH</name>
<keyword evidence="4" id="KW-0408">Iron</keyword>
<keyword evidence="3" id="KW-0479">Metal-binding</keyword>
<dbReference type="PROSITE" id="PS01033">
    <property type="entry name" value="GLOBIN"/>
    <property type="match status" value="1"/>
</dbReference>
<dbReference type="GO" id="GO:0046872">
    <property type="term" value="F:metal ion binding"/>
    <property type="evidence" value="ECO:0007669"/>
    <property type="project" value="UniProtKB-KW"/>
</dbReference>
<dbReference type="PRINTS" id="PR01907">
    <property type="entry name" value="WORMGLOBIN"/>
</dbReference>
<keyword evidence="1 5" id="KW-0349">Heme</keyword>
<proteinExistence type="inferred from homology"/>
<dbReference type="GO" id="GO:0046210">
    <property type="term" value="P:nitric oxide catabolic process"/>
    <property type="evidence" value="ECO:0007669"/>
    <property type="project" value="TreeGrafter"/>
</dbReference>
<evidence type="ECO:0000256" key="5">
    <source>
        <dbReference type="RuleBase" id="RU000356"/>
    </source>
</evidence>
<evidence type="ECO:0000256" key="4">
    <source>
        <dbReference type="ARBA" id="ARBA00023004"/>
    </source>
</evidence>
<evidence type="ECO:0000313" key="8">
    <source>
        <dbReference type="Proteomes" id="UP001143330"/>
    </source>
</evidence>
<comment type="similarity">
    <text evidence="5">Belongs to the globin family.</text>
</comment>
<keyword evidence="2 5" id="KW-0561">Oxygen transport</keyword>
<feature type="domain" description="Globin" evidence="6">
    <location>
        <begin position="1"/>
        <end position="134"/>
    </location>
</feature>
<evidence type="ECO:0000259" key="6">
    <source>
        <dbReference type="PROSITE" id="PS01033"/>
    </source>
</evidence>
<dbReference type="GO" id="GO:0008941">
    <property type="term" value="F:nitric oxide dioxygenase NAD(P)H activity"/>
    <property type="evidence" value="ECO:0007669"/>
    <property type="project" value="TreeGrafter"/>
</dbReference>
<keyword evidence="5" id="KW-0813">Transport</keyword>
<dbReference type="GO" id="GO:0071500">
    <property type="term" value="P:cellular response to nitrosative stress"/>
    <property type="evidence" value="ECO:0007669"/>
    <property type="project" value="TreeGrafter"/>
</dbReference>
<dbReference type="GO" id="GO:0020037">
    <property type="term" value="F:heme binding"/>
    <property type="evidence" value="ECO:0007669"/>
    <property type="project" value="InterPro"/>
</dbReference>
<dbReference type="InterPro" id="IPR000971">
    <property type="entry name" value="Globin"/>
</dbReference>
<dbReference type="RefSeq" id="WP_213367028.1">
    <property type="nucleotide sequence ID" value="NZ_BSFM01000006.1"/>
</dbReference>
<gene>
    <name evidence="7" type="ORF">GCM10017653_14960</name>
</gene>
<evidence type="ECO:0000256" key="3">
    <source>
        <dbReference type="ARBA" id="ARBA00022723"/>
    </source>
</evidence>
<reference evidence="7" key="1">
    <citation type="journal article" date="2014" name="Int. J. Syst. Evol. Microbiol.">
        <title>Complete genome sequence of Corynebacterium casei LMG S-19264T (=DSM 44701T), isolated from a smear-ripened cheese.</title>
        <authorList>
            <consortium name="US DOE Joint Genome Institute (JGI-PGF)"/>
            <person name="Walter F."/>
            <person name="Albersmeier A."/>
            <person name="Kalinowski J."/>
            <person name="Ruckert C."/>
        </authorList>
    </citation>
    <scope>NUCLEOTIDE SEQUENCE</scope>
    <source>
        <strain evidence="7">VKM B-2789</strain>
    </source>
</reference>
<dbReference type="SUPFAM" id="SSF46458">
    <property type="entry name" value="Globin-like"/>
    <property type="match status" value="1"/>
</dbReference>
<organism evidence="7 8">
    <name type="scientific">Ancylobacter defluvii</name>
    <dbReference type="NCBI Taxonomy" id="1282440"/>
    <lineage>
        <taxon>Bacteria</taxon>
        <taxon>Pseudomonadati</taxon>
        <taxon>Pseudomonadota</taxon>
        <taxon>Alphaproteobacteria</taxon>
        <taxon>Hyphomicrobiales</taxon>
        <taxon>Xanthobacteraceae</taxon>
        <taxon>Ancylobacter</taxon>
    </lineage>
</organism>
<dbReference type="PANTHER" id="PTHR43396">
    <property type="entry name" value="FLAVOHEMOPROTEIN"/>
    <property type="match status" value="1"/>
</dbReference>
<dbReference type="Proteomes" id="UP001143330">
    <property type="component" value="Unassembled WGS sequence"/>
</dbReference>
<evidence type="ECO:0000313" key="7">
    <source>
        <dbReference type="EMBL" id="GLK83427.1"/>
    </source>
</evidence>
<dbReference type="GO" id="GO:0019825">
    <property type="term" value="F:oxygen binding"/>
    <property type="evidence" value="ECO:0007669"/>
    <property type="project" value="InterPro"/>
</dbReference>
<dbReference type="PANTHER" id="PTHR43396:SF3">
    <property type="entry name" value="FLAVOHEMOPROTEIN"/>
    <property type="match status" value="1"/>
</dbReference>
<comment type="caution">
    <text evidence="7">The sequence shown here is derived from an EMBL/GenBank/DDBJ whole genome shotgun (WGS) entry which is preliminary data.</text>
</comment>
<dbReference type="InterPro" id="IPR012292">
    <property type="entry name" value="Globin/Proto"/>
</dbReference>
<dbReference type="InterPro" id="IPR009050">
    <property type="entry name" value="Globin-like_sf"/>
</dbReference>